<dbReference type="RefSeq" id="WP_249279472.1">
    <property type="nucleotide sequence ID" value="NZ_JACRSS010000001.1"/>
</dbReference>
<comment type="caution">
    <text evidence="1">The sequence shown here is derived from an EMBL/GenBank/DDBJ whole genome shotgun (WGS) entry which is preliminary data.</text>
</comment>
<dbReference type="Proteomes" id="UP000617951">
    <property type="component" value="Unassembled WGS sequence"/>
</dbReference>
<dbReference type="SUPFAM" id="SSF56784">
    <property type="entry name" value="HAD-like"/>
    <property type="match status" value="1"/>
</dbReference>
<reference evidence="1" key="1">
    <citation type="submission" date="2020-08" db="EMBL/GenBank/DDBJ databases">
        <title>Genome public.</title>
        <authorList>
            <person name="Liu C."/>
            <person name="Sun Q."/>
        </authorList>
    </citation>
    <scope>NUCLEOTIDE SEQUENCE</scope>
    <source>
        <strain evidence="1">NSJ-63</strain>
    </source>
</reference>
<dbReference type="InterPro" id="IPR023214">
    <property type="entry name" value="HAD_sf"/>
</dbReference>
<evidence type="ECO:0000313" key="1">
    <source>
        <dbReference type="EMBL" id="MBC8537570.1"/>
    </source>
</evidence>
<dbReference type="InterPro" id="IPR036412">
    <property type="entry name" value="HAD-like_sf"/>
</dbReference>
<proteinExistence type="predicted"/>
<sequence length="197" mass="23292">MQETYVGCDLDGTIYRGNCSIDFFLFCMRKTQGLNMFFLKHLGNYIKYLLRFHDFHENTEKFYRFTPELENPEQLIQEFWDKNIRKIKKWFYSLHMENVLIVSASADFLIKALQERLNFAGYVATQVDLKTGTVKGGRTCIGKEKLKRFQQEKPEARLEAFYSDSKKDRPMASAAKVSYKVKRNSIKIWKTRNHAGR</sequence>
<dbReference type="Gene3D" id="3.40.50.1000">
    <property type="entry name" value="HAD superfamily/HAD-like"/>
    <property type="match status" value="1"/>
</dbReference>
<dbReference type="NCBIfam" id="TIGR01488">
    <property type="entry name" value="HAD-SF-IB"/>
    <property type="match status" value="1"/>
</dbReference>
<dbReference type="EMBL" id="JACRSS010000001">
    <property type="protein sequence ID" value="MBC8537570.1"/>
    <property type="molecule type" value="Genomic_DNA"/>
</dbReference>
<keyword evidence="2" id="KW-1185">Reference proteome</keyword>
<gene>
    <name evidence="1" type="ORF">H8693_01320</name>
</gene>
<accession>A0A926DI92</accession>
<dbReference type="AlphaFoldDB" id="A0A926DI92"/>
<dbReference type="Pfam" id="PF12710">
    <property type="entry name" value="HAD"/>
    <property type="match status" value="1"/>
</dbReference>
<evidence type="ECO:0000313" key="2">
    <source>
        <dbReference type="Proteomes" id="UP000617951"/>
    </source>
</evidence>
<dbReference type="Gene3D" id="1.20.1440.100">
    <property type="entry name" value="SG protein - dephosphorylation function"/>
    <property type="match status" value="1"/>
</dbReference>
<name>A0A926DI92_9FIRM</name>
<protein>
    <submittedName>
        <fullName evidence="1">HAD-IB family phosphatase</fullName>
    </submittedName>
</protein>
<organism evidence="1 2">
    <name type="scientific">Guopingia tenuis</name>
    <dbReference type="NCBI Taxonomy" id="2763656"/>
    <lineage>
        <taxon>Bacteria</taxon>
        <taxon>Bacillati</taxon>
        <taxon>Bacillota</taxon>
        <taxon>Clostridia</taxon>
        <taxon>Christensenellales</taxon>
        <taxon>Christensenellaceae</taxon>
        <taxon>Guopingia</taxon>
    </lineage>
</organism>